<dbReference type="SUPFAM" id="SSF55961">
    <property type="entry name" value="Bet v1-like"/>
    <property type="match status" value="1"/>
</dbReference>
<reference evidence="4" key="1">
    <citation type="submission" date="2016-04" db="EMBL/GenBank/DDBJ databases">
        <authorList>
            <person name="Chen L."/>
            <person name="Zhuang W."/>
            <person name="Wang G."/>
        </authorList>
    </citation>
    <scope>NUCLEOTIDE SEQUENCE [LARGE SCALE GENOMIC DNA]</scope>
    <source>
        <strain evidence="4">17621</strain>
    </source>
</reference>
<evidence type="ECO:0000313" key="4">
    <source>
        <dbReference type="Proteomes" id="UP000192610"/>
    </source>
</evidence>
<dbReference type="Pfam" id="PF08327">
    <property type="entry name" value="AHSA1"/>
    <property type="match status" value="1"/>
</dbReference>
<accession>A0A1V9EWA2</accession>
<proteinExistence type="inferred from homology"/>
<gene>
    <name evidence="3" type="ORF">A4H97_00795</name>
</gene>
<dbReference type="OrthoDB" id="9800631at2"/>
<name>A0A1V9EWA2_9BACT</name>
<comment type="caution">
    <text evidence="3">The sequence shown here is derived from an EMBL/GenBank/DDBJ whole genome shotgun (WGS) entry which is preliminary data.</text>
</comment>
<evidence type="ECO:0000259" key="2">
    <source>
        <dbReference type="Pfam" id="PF08327"/>
    </source>
</evidence>
<keyword evidence="4" id="KW-1185">Reference proteome</keyword>
<dbReference type="EMBL" id="LVXG01000012">
    <property type="protein sequence ID" value="OQP50413.1"/>
    <property type="molecule type" value="Genomic_DNA"/>
</dbReference>
<dbReference type="Gene3D" id="3.30.530.20">
    <property type="match status" value="1"/>
</dbReference>
<organism evidence="3 4">
    <name type="scientific">Niastella yeongjuensis</name>
    <dbReference type="NCBI Taxonomy" id="354355"/>
    <lineage>
        <taxon>Bacteria</taxon>
        <taxon>Pseudomonadati</taxon>
        <taxon>Bacteroidota</taxon>
        <taxon>Chitinophagia</taxon>
        <taxon>Chitinophagales</taxon>
        <taxon>Chitinophagaceae</taxon>
        <taxon>Niastella</taxon>
    </lineage>
</organism>
<dbReference type="AlphaFoldDB" id="A0A1V9EWA2"/>
<dbReference type="Proteomes" id="UP000192610">
    <property type="component" value="Unassembled WGS sequence"/>
</dbReference>
<feature type="domain" description="Activator of Hsp90 ATPase homologue 1/2-like C-terminal" evidence="2">
    <location>
        <begin position="17"/>
        <end position="148"/>
    </location>
</feature>
<dbReference type="STRING" id="354355.SAMN05660816_00789"/>
<evidence type="ECO:0000256" key="1">
    <source>
        <dbReference type="ARBA" id="ARBA00006817"/>
    </source>
</evidence>
<dbReference type="CDD" id="cd07814">
    <property type="entry name" value="SRPBCC_CalC_Aha1-like"/>
    <property type="match status" value="1"/>
</dbReference>
<dbReference type="InterPro" id="IPR023393">
    <property type="entry name" value="START-like_dom_sf"/>
</dbReference>
<sequence length="166" mass="19256">MSSIDWSRFTTRINISAPVERLYLAWATRGGMESWFLRLCEYKNKNGSERPADEEVVVGDTYKWLWYGYDDNSVEYGQILELNHEDFFKFSFGNAGICSVQIKEEAGEHIVELTQEDIPTDENGKQNYHVGCKTGWTFYLANLKSMMEGGIDLRNKNEQLQRMLNS</sequence>
<comment type="similarity">
    <text evidence="1">Belongs to the AHA1 family.</text>
</comment>
<protein>
    <recommendedName>
        <fullName evidence="2">Activator of Hsp90 ATPase homologue 1/2-like C-terminal domain-containing protein</fullName>
    </recommendedName>
</protein>
<dbReference type="RefSeq" id="WP_081198746.1">
    <property type="nucleotide sequence ID" value="NZ_FOCZ01000001.1"/>
</dbReference>
<evidence type="ECO:0000313" key="3">
    <source>
        <dbReference type="EMBL" id="OQP50413.1"/>
    </source>
</evidence>
<dbReference type="InterPro" id="IPR013538">
    <property type="entry name" value="ASHA1/2-like_C"/>
</dbReference>